<dbReference type="InterPro" id="IPR029058">
    <property type="entry name" value="AB_hydrolase_fold"/>
</dbReference>
<feature type="active site" evidence="3">
    <location>
        <position position="165"/>
    </location>
</feature>
<dbReference type="SUPFAM" id="SSF53474">
    <property type="entry name" value="alpha/beta-Hydrolases"/>
    <property type="match status" value="1"/>
</dbReference>
<comment type="similarity">
    <text evidence="1">Belongs to the 'GDXG' lipolytic enzyme family.</text>
</comment>
<organism evidence="5 6">
    <name type="scientific">Devosia ginsengisoli</name>
    <dbReference type="NCBI Taxonomy" id="400770"/>
    <lineage>
        <taxon>Bacteria</taxon>
        <taxon>Pseudomonadati</taxon>
        <taxon>Pseudomonadota</taxon>
        <taxon>Alphaproteobacteria</taxon>
        <taxon>Hyphomicrobiales</taxon>
        <taxon>Devosiaceae</taxon>
        <taxon>Devosia</taxon>
    </lineage>
</organism>
<proteinExistence type="inferred from homology"/>
<reference evidence="5 6" key="1">
    <citation type="submission" date="2019-07" db="EMBL/GenBank/DDBJ databases">
        <title>Full genome sequence of Devosia sp. Gsoil 520.</title>
        <authorList>
            <person name="Im W.-T."/>
        </authorList>
    </citation>
    <scope>NUCLEOTIDE SEQUENCE [LARGE SCALE GENOMIC DNA]</scope>
    <source>
        <strain evidence="5 6">Gsoil 520</strain>
    </source>
</reference>
<name>A0A5B8LUC9_9HYPH</name>
<dbReference type="RefSeq" id="WP_146289724.1">
    <property type="nucleotide sequence ID" value="NZ_CP042304.1"/>
</dbReference>
<evidence type="ECO:0000259" key="4">
    <source>
        <dbReference type="Pfam" id="PF20434"/>
    </source>
</evidence>
<sequence length="331" mass="34815">MKRLFLWILGIIAVLAVALFLAFKLSPWPTVLVIQYAFGKGDAASEARLVKHVPSGIFTRTDLPYGTGPAEVFDLNLPPDATGPLPVIVWVHGGAWIAGSKAGVANYLKVLAGQGYATVGVEYSTGYGTSYPTPVRQVNAALGHISANAADLGIDPSRIILAGDSAGAQLAAQVANIITDPTYAGQVGIAPLIDPAQLRGVLLVSGAYDMQAATVPGGDMSWFVNTVLWAYSGVKDFVEDEQFTLASVAHYVTPNFPPAYITSGNGDPLSPQAERLAASLSGMGVPVSSLFYPADHEPALPHEYQFNLDTPEGMASLDKMLAFLRTTLASP</sequence>
<dbReference type="InterPro" id="IPR049492">
    <property type="entry name" value="BD-FAE-like_dom"/>
</dbReference>
<dbReference type="PROSITE" id="PS01174">
    <property type="entry name" value="LIPASE_GDXG_SER"/>
    <property type="match status" value="1"/>
</dbReference>
<dbReference type="Pfam" id="PF20434">
    <property type="entry name" value="BD-FAE"/>
    <property type="match status" value="1"/>
</dbReference>
<dbReference type="Gene3D" id="3.40.50.1820">
    <property type="entry name" value="alpha/beta hydrolase"/>
    <property type="match status" value="1"/>
</dbReference>
<dbReference type="InterPro" id="IPR002168">
    <property type="entry name" value="Lipase_GDXG_HIS_AS"/>
</dbReference>
<dbReference type="InterPro" id="IPR050300">
    <property type="entry name" value="GDXG_lipolytic_enzyme"/>
</dbReference>
<dbReference type="EMBL" id="CP042304">
    <property type="protein sequence ID" value="QDZ10940.1"/>
    <property type="molecule type" value="Genomic_DNA"/>
</dbReference>
<evidence type="ECO:0000256" key="3">
    <source>
        <dbReference type="PROSITE-ProRule" id="PRU10038"/>
    </source>
</evidence>
<dbReference type="PANTHER" id="PTHR48081">
    <property type="entry name" value="AB HYDROLASE SUPERFAMILY PROTEIN C4A8.06C"/>
    <property type="match status" value="1"/>
</dbReference>
<keyword evidence="2 5" id="KW-0378">Hydrolase</keyword>
<dbReference type="InterPro" id="IPR033140">
    <property type="entry name" value="Lipase_GDXG_put_SER_AS"/>
</dbReference>
<accession>A0A5B8LUC9</accession>
<evidence type="ECO:0000313" key="6">
    <source>
        <dbReference type="Proteomes" id="UP000315364"/>
    </source>
</evidence>
<evidence type="ECO:0000256" key="2">
    <source>
        <dbReference type="ARBA" id="ARBA00022801"/>
    </source>
</evidence>
<evidence type="ECO:0000256" key="1">
    <source>
        <dbReference type="ARBA" id="ARBA00010515"/>
    </source>
</evidence>
<gene>
    <name evidence="5" type="ORF">FPZ08_09355</name>
</gene>
<dbReference type="KEGG" id="dea:FPZ08_09355"/>
<dbReference type="Proteomes" id="UP000315364">
    <property type="component" value="Chromosome"/>
</dbReference>
<dbReference type="PROSITE" id="PS01173">
    <property type="entry name" value="LIPASE_GDXG_HIS"/>
    <property type="match status" value="1"/>
</dbReference>
<keyword evidence="6" id="KW-1185">Reference proteome</keyword>
<feature type="domain" description="BD-FAE-like" evidence="4">
    <location>
        <begin position="74"/>
        <end position="273"/>
    </location>
</feature>
<dbReference type="GO" id="GO:0016787">
    <property type="term" value="F:hydrolase activity"/>
    <property type="evidence" value="ECO:0007669"/>
    <property type="project" value="UniProtKB-KW"/>
</dbReference>
<dbReference type="AlphaFoldDB" id="A0A5B8LUC9"/>
<dbReference type="OrthoDB" id="9806180at2"/>
<protein>
    <submittedName>
        <fullName evidence="5">Alpha/beta hydrolase</fullName>
    </submittedName>
</protein>
<evidence type="ECO:0000313" key="5">
    <source>
        <dbReference type="EMBL" id="QDZ10940.1"/>
    </source>
</evidence>